<organism evidence="1 2">
    <name type="scientific">Pedosphaera parvula (strain Ellin514)</name>
    <dbReference type="NCBI Taxonomy" id="320771"/>
    <lineage>
        <taxon>Bacteria</taxon>
        <taxon>Pseudomonadati</taxon>
        <taxon>Verrucomicrobiota</taxon>
        <taxon>Pedosphaerae</taxon>
        <taxon>Pedosphaerales</taxon>
        <taxon>Pedosphaeraceae</taxon>
        <taxon>Pedosphaera</taxon>
    </lineage>
</organism>
<dbReference type="Proteomes" id="UP000003688">
    <property type="component" value="Unassembled WGS sequence"/>
</dbReference>
<dbReference type="AlphaFoldDB" id="B9XHQ9"/>
<gene>
    <name evidence="1" type="ORF">Cflav_PD6228</name>
</gene>
<keyword evidence="2" id="KW-1185">Reference proteome</keyword>
<evidence type="ECO:0000313" key="2">
    <source>
        <dbReference type="Proteomes" id="UP000003688"/>
    </source>
</evidence>
<dbReference type="OrthoDB" id="4350944at2"/>
<evidence type="ECO:0000313" key="1">
    <source>
        <dbReference type="EMBL" id="EEF60637.1"/>
    </source>
</evidence>
<dbReference type="RefSeq" id="WP_007415353.1">
    <property type="nucleotide sequence ID" value="NZ_ABOX02000015.1"/>
</dbReference>
<dbReference type="EMBL" id="ABOX02000015">
    <property type="protein sequence ID" value="EEF60637.1"/>
    <property type="molecule type" value="Genomic_DNA"/>
</dbReference>
<comment type="caution">
    <text evidence="1">The sequence shown here is derived from an EMBL/GenBank/DDBJ whole genome shotgun (WGS) entry which is preliminary data.</text>
</comment>
<name>B9XHQ9_PEDPL</name>
<sequence>MKPSLDETVPLRTAFVIMQRYLEFYWEHTGRGGEIGSLLSDVQMLQDGGTADPAALEDWLTVAETVIRGGQGPLFMQLTPKP</sequence>
<dbReference type="STRING" id="320771.Cflav_PD6228"/>
<accession>B9XHQ9</accession>
<reference evidence="1 2" key="1">
    <citation type="journal article" date="2011" name="J. Bacteriol.">
        <title>Genome sequence of 'Pedosphaera parvula' Ellin514, an aerobic Verrucomicrobial isolate from pasture soil.</title>
        <authorList>
            <person name="Kant R."/>
            <person name="van Passel M.W."/>
            <person name="Sangwan P."/>
            <person name="Palva A."/>
            <person name="Lucas S."/>
            <person name="Copeland A."/>
            <person name="Lapidus A."/>
            <person name="Glavina Del Rio T."/>
            <person name="Dalin E."/>
            <person name="Tice H."/>
            <person name="Bruce D."/>
            <person name="Goodwin L."/>
            <person name="Pitluck S."/>
            <person name="Chertkov O."/>
            <person name="Larimer F.W."/>
            <person name="Land M.L."/>
            <person name="Hauser L."/>
            <person name="Brettin T.S."/>
            <person name="Detter J.C."/>
            <person name="Han S."/>
            <person name="de Vos W.M."/>
            <person name="Janssen P.H."/>
            <person name="Smidt H."/>
        </authorList>
    </citation>
    <scope>NUCLEOTIDE SEQUENCE [LARGE SCALE GENOMIC DNA]</scope>
    <source>
        <strain evidence="1 2">Ellin514</strain>
    </source>
</reference>
<proteinExistence type="predicted"/>
<protein>
    <submittedName>
        <fullName evidence="1">Uncharacterized protein</fullName>
    </submittedName>
</protein>